<dbReference type="InterPro" id="IPR032675">
    <property type="entry name" value="LRR_dom_sf"/>
</dbReference>
<organism evidence="2 3">
    <name type="scientific">Rotaria sordida</name>
    <dbReference type="NCBI Taxonomy" id="392033"/>
    <lineage>
        <taxon>Eukaryota</taxon>
        <taxon>Metazoa</taxon>
        <taxon>Spiralia</taxon>
        <taxon>Gnathifera</taxon>
        <taxon>Rotifera</taxon>
        <taxon>Eurotatoria</taxon>
        <taxon>Bdelloidea</taxon>
        <taxon>Philodinida</taxon>
        <taxon>Philodinidae</taxon>
        <taxon>Rotaria</taxon>
    </lineage>
</organism>
<feature type="domain" description="F-box" evidence="1">
    <location>
        <begin position="5"/>
        <end position="52"/>
    </location>
</feature>
<keyword evidence="3" id="KW-1185">Reference proteome</keyword>
<dbReference type="Proteomes" id="UP000663870">
    <property type="component" value="Unassembled WGS sequence"/>
</dbReference>
<evidence type="ECO:0000313" key="2">
    <source>
        <dbReference type="EMBL" id="CAF1095801.1"/>
    </source>
</evidence>
<protein>
    <recommendedName>
        <fullName evidence="1">F-box domain-containing protein</fullName>
    </recommendedName>
</protein>
<name>A0A814NP15_9BILA</name>
<proteinExistence type="predicted"/>
<dbReference type="SUPFAM" id="SSF52047">
    <property type="entry name" value="RNI-like"/>
    <property type="match status" value="1"/>
</dbReference>
<accession>A0A814NP15</accession>
<gene>
    <name evidence="2" type="ORF">JXQ802_LOCUS18939</name>
</gene>
<dbReference type="EMBL" id="CAJNOL010000508">
    <property type="protein sequence ID" value="CAF1095801.1"/>
    <property type="molecule type" value="Genomic_DNA"/>
</dbReference>
<evidence type="ECO:0000313" key="3">
    <source>
        <dbReference type="Proteomes" id="UP000663870"/>
    </source>
</evidence>
<dbReference type="PROSITE" id="PS50181">
    <property type="entry name" value="FBOX"/>
    <property type="match status" value="1"/>
</dbReference>
<reference evidence="2" key="1">
    <citation type="submission" date="2021-02" db="EMBL/GenBank/DDBJ databases">
        <authorList>
            <person name="Nowell W R."/>
        </authorList>
    </citation>
    <scope>NUCLEOTIDE SEQUENCE</scope>
</reference>
<sequence>MNQHNVHLLDLPNEILFLILKNLDNTDVLYSLFGINNQRLNIIVQEPIFTNILNFVSISQSTDEIFSISNSILSRFSIDILPRIHKNVQSLILQSDSMECILRAGNYPNLTQLKIFNFNKSIFSHYFMDDSLFQHIDKQQITDLILIINENNIEITQKEYTKNVYANILAFFKNLKHLSIASSSVEDYPLSSLCYLPSMTFSSSTLTKLSINVNDFDDCLSLLDGRLKQLTEFIVQVDYISNWTSTFYSMDDLPNLKCFSLTCYRNTEGYDILVVPLLRRMSHLEELTLYILIFRGSTCISGTHLDNEILIHMPRLHTFTFYIVSQNVDADPTVHVSVDDIQRTFTNIKYRKVACMVDYFNSRDITSRVFSLPFKFDRLENITNNIPNIVFNSVTHLKLWDKDPFKHDFFVRLTRAFPFLKYLSMWNIQPPFFKLREFHLYEKDWCSIVEYSHLISLDFGDTAAHYLEHFLDETKTYLPRLTELKVDYDHLQNVTENFTNDEMRHNCSRVKRLIVEYSIVFSKDVYNYFPLLSI</sequence>
<evidence type="ECO:0000259" key="1">
    <source>
        <dbReference type="PROSITE" id="PS50181"/>
    </source>
</evidence>
<dbReference type="Gene3D" id="3.80.10.10">
    <property type="entry name" value="Ribonuclease Inhibitor"/>
    <property type="match status" value="1"/>
</dbReference>
<comment type="caution">
    <text evidence="2">The sequence shown here is derived from an EMBL/GenBank/DDBJ whole genome shotgun (WGS) entry which is preliminary data.</text>
</comment>
<dbReference type="InterPro" id="IPR001810">
    <property type="entry name" value="F-box_dom"/>
</dbReference>
<dbReference type="AlphaFoldDB" id="A0A814NP15"/>